<accession>A0A0W0GHE7</accession>
<organism evidence="2 3">
    <name type="scientific">Dehalogenimonas alkenigignens</name>
    <dbReference type="NCBI Taxonomy" id="1217799"/>
    <lineage>
        <taxon>Bacteria</taxon>
        <taxon>Bacillati</taxon>
        <taxon>Chloroflexota</taxon>
        <taxon>Dehalococcoidia</taxon>
        <taxon>Dehalococcoidales</taxon>
        <taxon>Dehalococcoidaceae</taxon>
        <taxon>Dehalogenimonas</taxon>
    </lineage>
</organism>
<comment type="caution">
    <text evidence="2">The sequence shown here is derived from an EMBL/GenBank/DDBJ whole genome shotgun (WGS) entry which is preliminary data.</text>
</comment>
<feature type="transmembrane region" description="Helical" evidence="1">
    <location>
        <begin position="20"/>
        <end position="40"/>
    </location>
</feature>
<keyword evidence="1" id="KW-0472">Membrane</keyword>
<evidence type="ECO:0000256" key="1">
    <source>
        <dbReference type="SAM" id="Phobius"/>
    </source>
</evidence>
<proteinExistence type="predicted"/>
<reference evidence="2 3" key="1">
    <citation type="submission" date="2015-06" db="EMBL/GenBank/DDBJ databases">
        <title>Genome sequence of the organohalide-respiring Dehalogenimonas alkenigignens type strain (IP3-3T).</title>
        <authorList>
            <person name="Key T.A."/>
            <person name="Richmond D.P."/>
            <person name="Bowman K.S."/>
            <person name="Cho Y.-J."/>
            <person name="Chun J."/>
            <person name="da Costa M.S."/>
            <person name="Rainey F.A."/>
            <person name="Moe W.M."/>
        </authorList>
    </citation>
    <scope>NUCLEOTIDE SEQUENCE [LARGE SCALE GENOMIC DNA]</scope>
    <source>
        <strain evidence="2 3">IP3-3</strain>
    </source>
</reference>
<protein>
    <submittedName>
        <fullName evidence="2">Uncharacterized protein</fullName>
    </submittedName>
</protein>
<keyword evidence="3" id="KW-1185">Reference proteome</keyword>
<evidence type="ECO:0000313" key="3">
    <source>
        <dbReference type="Proteomes" id="UP000053947"/>
    </source>
</evidence>
<dbReference type="EMBL" id="LFDV01000002">
    <property type="protein sequence ID" value="KTB47983.1"/>
    <property type="molecule type" value="Genomic_DNA"/>
</dbReference>
<dbReference type="Proteomes" id="UP000053947">
    <property type="component" value="Unassembled WGS sequence"/>
</dbReference>
<evidence type="ECO:0000313" key="2">
    <source>
        <dbReference type="EMBL" id="KTB47983.1"/>
    </source>
</evidence>
<sequence length="42" mass="4765">MVMSGVFRKKEKPWSKTSMVGYAIHGTFALLALWMFSQAVTQ</sequence>
<keyword evidence="1" id="KW-1133">Transmembrane helix</keyword>
<name>A0A0W0GHE7_9CHLR</name>
<keyword evidence="1" id="KW-0812">Transmembrane</keyword>
<dbReference type="AlphaFoldDB" id="A0A0W0GHE7"/>
<gene>
    <name evidence="2" type="ORF">DEALK_08280</name>
</gene>